<dbReference type="Proteomes" id="UP000663720">
    <property type="component" value="Chromosome"/>
</dbReference>
<protein>
    <submittedName>
        <fullName evidence="1">Uncharacterized protein</fullName>
    </submittedName>
</protein>
<dbReference type="KEGG" id="dli:dnl_12010"/>
<dbReference type="AlphaFoldDB" id="A0A975B569"/>
<gene>
    <name evidence="1" type="ORF">dnl_12010</name>
</gene>
<evidence type="ECO:0000313" key="2">
    <source>
        <dbReference type="Proteomes" id="UP000663720"/>
    </source>
</evidence>
<keyword evidence="2" id="KW-1185">Reference proteome</keyword>
<name>A0A975B569_9BACT</name>
<dbReference type="EMBL" id="CP061799">
    <property type="protein sequence ID" value="QTA78954.1"/>
    <property type="molecule type" value="Genomic_DNA"/>
</dbReference>
<organism evidence="1 2">
    <name type="scientific">Desulfonema limicola</name>
    <dbReference type="NCBI Taxonomy" id="45656"/>
    <lineage>
        <taxon>Bacteria</taxon>
        <taxon>Pseudomonadati</taxon>
        <taxon>Thermodesulfobacteriota</taxon>
        <taxon>Desulfobacteria</taxon>
        <taxon>Desulfobacterales</taxon>
        <taxon>Desulfococcaceae</taxon>
        <taxon>Desulfonema</taxon>
    </lineage>
</organism>
<evidence type="ECO:0000313" key="1">
    <source>
        <dbReference type="EMBL" id="QTA78954.1"/>
    </source>
</evidence>
<proteinExistence type="predicted"/>
<accession>A0A975B569</accession>
<reference evidence="1" key="1">
    <citation type="journal article" date="2021" name="Microb. Physiol.">
        <title>Proteogenomic Insights into the Physiology of Marine, Sulfate-Reducing, Filamentous Desulfonema limicola and Desulfonema magnum.</title>
        <authorList>
            <person name="Schnaars V."/>
            <person name="Wohlbrand L."/>
            <person name="Scheve S."/>
            <person name="Hinrichs C."/>
            <person name="Reinhardt R."/>
            <person name="Rabus R."/>
        </authorList>
    </citation>
    <scope>NUCLEOTIDE SEQUENCE</scope>
    <source>
        <strain evidence="1">5ac10</strain>
    </source>
</reference>
<sequence length="169" mass="20147">MEDLNLDTDNALDITEELKYMVGNRFQWARNVLNMSRQKLVEHDHFKQIFGCYSIYKIKEIENGFFGKRNVRGELFKFLNGMARFFNVSPKCFIDPVLSRKKFAEIIQKGAKQKYAIFEIPVNEYKILKRTKNIRKRQMKKLLKIPLMQTGVTHLISVYFTADRKNWQI</sequence>
<dbReference type="RefSeq" id="WP_207690759.1">
    <property type="nucleotide sequence ID" value="NZ_CP061799.1"/>
</dbReference>